<dbReference type="Proteomes" id="UP000008394">
    <property type="component" value="Chromosome"/>
</dbReference>
<evidence type="ECO:0000313" key="2">
    <source>
        <dbReference type="Proteomes" id="UP000008394"/>
    </source>
</evidence>
<sequence length="368" mass="42296">MLCPPCGKLRMELCLAVIRGERCVDGVLGERCQFLHRHTDVGERGIVRRGIASEICGVIRVDRAYDPFMQESGNRMLAHVVYDLQPEVGQRAAGERNAVACDALEQLAVVLNVDAVVDALGVQQIERIADIRRRALLAGVRHAMPAKVPCPRELIDEFGRWVADFRRIEPDAENLGFSRRRHVEDPVRRIDIHVAYDAQNQTAADVEALPSDFQSLKKAVEHHVEIQSVRAHMHLRIEEDLRMPYPVRIRPCEIGEHEILKIVLGLQRLHQRIVELEERLQILEFILRSQAVDIRPRQCHSIAVRQRQCKLRFERSLDMQMQFAFRHRLQCLPDFPVHHVPRSIAISVSNILPTPCCAGAPFRRIWWI</sequence>
<evidence type="ECO:0000313" key="1">
    <source>
        <dbReference type="EMBL" id="AEK30411.1"/>
    </source>
</evidence>
<protein>
    <submittedName>
        <fullName evidence="1">Uncharacterized protein</fullName>
    </submittedName>
</protein>
<accession>A0A806FTC7</accession>
<name>A0A806FTC7_BIFAN</name>
<dbReference type="AlphaFoldDB" id="A0A806FTC7"/>
<gene>
    <name evidence="1" type="ORF">BALAC2494_01667</name>
</gene>
<dbReference type="KEGG" id="bnm:BALAC2494_01667"/>
<proteinExistence type="predicted"/>
<organism evidence="1 2">
    <name type="scientific">Bifidobacterium animalis subsp. lactis CNCM I-2494</name>
    <dbReference type="NCBI Taxonomy" id="1042403"/>
    <lineage>
        <taxon>Bacteria</taxon>
        <taxon>Bacillati</taxon>
        <taxon>Actinomycetota</taxon>
        <taxon>Actinomycetes</taxon>
        <taxon>Bifidobacteriales</taxon>
        <taxon>Bifidobacteriaceae</taxon>
        <taxon>Bifidobacterium</taxon>
    </lineage>
</organism>
<dbReference type="EMBL" id="CP002915">
    <property type="protein sequence ID" value="AEK30411.1"/>
    <property type="molecule type" value="Genomic_DNA"/>
</dbReference>
<reference evidence="1 2" key="1">
    <citation type="journal article" date="2011" name="J. Bacteriol.">
        <title>Genome Sequence of the Probiotic Strain Bifidobacterium animalis subsp. lactis CNCM I-2494.</title>
        <authorList>
            <person name="Chervaux C."/>
            <person name="Grimaldi C."/>
            <person name="Bolotin A."/>
            <person name="Quinquis B."/>
            <person name="Legrain-Raspaud S."/>
            <person name="van Hylckama Vlieg J.E."/>
            <person name="Denariaz G."/>
            <person name="Smokvina T."/>
        </authorList>
    </citation>
    <scope>NUCLEOTIDE SEQUENCE [LARGE SCALE GENOMIC DNA]</scope>
    <source>
        <strain evidence="1 2">CNCM I-2494</strain>
    </source>
</reference>